<gene>
    <name evidence="2" type="ORF">Lpp126_16319</name>
</gene>
<proteinExistence type="predicted"/>
<dbReference type="PATRIC" id="fig|1256206.3.peg.2500"/>
<organism evidence="2 3">
    <name type="scientific">Lacticaseibacillus paracasei subsp. paracasei Lpp126</name>
    <dbReference type="NCBI Taxonomy" id="1256206"/>
    <lineage>
        <taxon>Bacteria</taxon>
        <taxon>Bacillati</taxon>
        <taxon>Bacillota</taxon>
        <taxon>Bacilli</taxon>
        <taxon>Lactobacillales</taxon>
        <taxon>Lactobacillaceae</taxon>
        <taxon>Lacticaseibacillus</taxon>
    </lineage>
</organism>
<dbReference type="Proteomes" id="UP000014243">
    <property type="component" value="Unassembled WGS sequence"/>
</dbReference>
<dbReference type="Pfam" id="PF02498">
    <property type="entry name" value="Bro-N"/>
    <property type="match status" value="1"/>
</dbReference>
<dbReference type="SMART" id="SM01040">
    <property type="entry name" value="Bro-N"/>
    <property type="match status" value="1"/>
</dbReference>
<dbReference type="AlphaFoldDB" id="S2RU36"/>
<name>S2RU36_LACPA</name>
<reference evidence="2 3" key="1">
    <citation type="journal article" date="2013" name="PLoS ONE">
        <title>Lactobacillus paracasei comparative genomics: towards species pan-genome definition and exploitation of diversity.</title>
        <authorList>
            <person name="Smokvina T."/>
            <person name="Wels M."/>
            <person name="Polka J."/>
            <person name="Chervaux C."/>
            <person name="Brisse S."/>
            <person name="Boekhorst J."/>
            <person name="van Hylckama Vlieg J.E."/>
            <person name="Siezen R.J."/>
        </authorList>
    </citation>
    <scope>NUCLEOTIDE SEQUENCE [LARGE SCALE GENOMIC DNA]</scope>
    <source>
        <strain evidence="2 3">Lpp126</strain>
    </source>
</reference>
<dbReference type="PROSITE" id="PS51750">
    <property type="entry name" value="BRO_N"/>
    <property type="match status" value="1"/>
</dbReference>
<accession>S2RU36</accession>
<evidence type="ECO:0000313" key="2">
    <source>
        <dbReference type="EMBL" id="EPC70848.1"/>
    </source>
</evidence>
<dbReference type="InterPro" id="IPR003497">
    <property type="entry name" value="BRO_N_domain"/>
</dbReference>
<comment type="caution">
    <text evidence="2">The sequence shown here is derived from an EMBL/GenBank/DDBJ whole genome shotgun (WGS) entry which is preliminary data.</text>
</comment>
<evidence type="ECO:0000313" key="3">
    <source>
        <dbReference type="Proteomes" id="UP000014243"/>
    </source>
</evidence>
<sequence>MHAGEWYAVAKDVTSAMNYRDATAALQTLPERYKGTAKVCTLGGDQEVRTLSEQGVYRLIMRSNKPEAEAFQDWVFQVIKKLREASGLEGFQVFRMMDKQHQKRTMIALTASLKQPVTVDYIKANVIADKAVSNMFGLSKMLKKPAMTPEMLKARQPVLTDTAELMGVKDKFNLDLSISSAIYRKYNQKKDAAE</sequence>
<dbReference type="EMBL" id="ANKC01001155">
    <property type="protein sequence ID" value="EPC70848.1"/>
    <property type="molecule type" value="Genomic_DNA"/>
</dbReference>
<evidence type="ECO:0000259" key="1">
    <source>
        <dbReference type="PROSITE" id="PS51750"/>
    </source>
</evidence>
<feature type="domain" description="Bro-N" evidence="1">
    <location>
        <begin position="1"/>
        <end position="86"/>
    </location>
</feature>
<protein>
    <submittedName>
        <fullName evidence="2">BRO domain-containing protein</fullName>
    </submittedName>
</protein>